<reference evidence="3" key="4">
    <citation type="submission" date="2025-05" db="UniProtKB">
        <authorList>
            <consortium name="EnsemblFungi"/>
        </authorList>
    </citation>
    <scope>IDENTIFICATION</scope>
    <source>
        <strain evidence="3">isolate 1-1 / race 1 (BBBD)</strain>
    </source>
</reference>
<gene>
    <name evidence="2" type="ORF">PTTG_26026</name>
</gene>
<accession>A0A180GX73</accession>
<evidence type="ECO:0000313" key="3">
    <source>
        <dbReference type="EnsemblFungi" id="PTTG_26026-t43_1-p1"/>
    </source>
</evidence>
<feature type="region of interest" description="Disordered" evidence="1">
    <location>
        <begin position="1"/>
        <end position="99"/>
    </location>
</feature>
<feature type="compositionally biased region" description="Polar residues" evidence="1">
    <location>
        <begin position="80"/>
        <end position="89"/>
    </location>
</feature>
<dbReference type="EMBL" id="ADAS02000013">
    <property type="protein sequence ID" value="OAV97350.1"/>
    <property type="molecule type" value="Genomic_DNA"/>
</dbReference>
<keyword evidence="4" id="KW-1185">Reference proteome</keyword>
<dbReference type="Proteomes" id="UP000005240">
    <property type="component" value="Unassembled WGS sequence"/>
</dbReference>
<organism evidence="2">
    <name type="scientific">Puccinia triticina (isolate 1-1 / race 1 (BBBD))</name>
    <name type="common">Brown leaf rust fungus</name>
    <dbReference type="NCBI Taxonomy" id="630390"/>
    <lineage>
        <taxon>Eukaryota</taxon>
        <taxon>Fungi</taxon>
        <taxon>Dikarya</taxon>
        <taxon>Basidiomycota</taxon>
        <taxon>Pucciniomycotina</taxon>
        <taxon>Pucciniomycetes</taxon>
        <taxon>Pucciniales</taxon>
        <taxon>Pucciniaceae</taxon>
        <taxon>Puccinia</taxon>
    </lineage>
</organism>
<evidence type="ECO:0000313" key="4">
    <source>
        <dbReference type="Proteomes" id="UP000005240"/>
    </source>
</evidence>
<evidence type="ECO:0000313" key="2">
    <source>
        <dbReference type="EMBL" id="OAV97350.1"/>
    </source>
</evidence>
<reference evidence="2" key="1">
    <citation type="submission" date="2009-11" db="EMBL/GenBank/DDBJ databases">
        <authorList>
            <consortium name="The Broad Institute Genome Sequencing Platform"/>
            <person name="Ward D."/>
            <person name="Feldgarden M."/>
            <person name="Earl A."/>
            <person name="Young S.K."/>
            <person name="Zeng Q."/>
            <person name="Koehrsen M."/>
            <person name="Alvarado L."/>
            <person name="Berlin A."/>
            <person name="Bochicchio J."/>
            <person name="Borenstein D."/>
            <person name="Chapman S.B."/>
            <person name="Chen Z."/>
            <person name="Engels R."/>
            <person name="Freedman E."/>
            <person name="Gellesch M."/>
            <person name="Goldberg J."/>
            <person name="Griggs A."/>
            <person name="Gujja S."/>
            <person name="Heilman E."/>
            <person name="Heiman D."/>
            <person name="Hepburn T."/>
            <person name="Howarth C."/>
            <person name="Jen D."/>
            <person name="Larson L."/>
            <person name="Lewis B."/>
            <person name="Mehta T."/>
            <person name="Park D."/>
            <person name="Pearson M."/>
            <person name="Roberts A."/>
            <person name="Saif S."/>
            <person name="Shea T."/>
            <person name="Shenoy N."/>
            <person name="Sisk P."/>
            <person name="Stolte C."/>
            <person name="Sykes S."/>
            <person name="Thomson T."/>
            <person name="Walk T."/>
            <person name="White J."/>
            <person name="Yandava C."/>
            <person name="Izard J."/>
            <person name="Baranova O.V."/>
            <person name="Blanton J.M."/>
            <person name="Tanner A.C."/>
            <person name="Dewhirst F.E."/>
            <person name="Haas B."/>
            <person name="Nusbaum C."/>
            <person name="Birren B."/>
        </authorList>
    </citation>
    <scope>NUCLEOTIDE SEQUENCE [LARGE SCALE GENOMIC DNA]</scope>
    <source>
        <strain evidence="2">1-1 BBBD Race 1</strain>
    </source>
</reference>
<reference evidence="3 4" key="3">
    <citation type="journal article" date="2017" name="G3 (Bethesda)">
        <title>Comparative analysis highlights variable genome content of wheat rusts and divergence of the mating loci.</title>
        <authorList>
            <person name="Cuomo C.A."/>
            <person name="Bakkeren G."/>
            <person name="Khalil H.B."/>
            <person name="Panwar V."/>
            <person name="Joly D."/>
            <person name="Linning R."/>
            <person name="Sakthikumar S."/>
            <person name="Song X."/>
            <person name="Adiconis X."/>
            <person name="Fan L."/>
            <person name="Goldberg J.M."/>
            <person name="Levin J.Z."/>
            <person name="Young S."/>
            <person name="Zeng Q."/>
            <person name="Anikster Y."/>
            <person name="Bruce M."/>
            <person name="Wang M."/>
            <person name="Yin C."/>
            <person name="McCallum B."/>
            <person name="Szabo L.J."/>
            <person name="Hulbert S."/>
            <person name="Chen X."/>
            <person name="Fellers J.P."/>
        </authorList>
    </citation>
    <scope>NUCLEOTIDE SEQUENCE</scope>
    <source>
        <strain evidence="3">isolate 1-1 / race 1 (BBBD)</strain>
        <strain evidence="4">Isolate 1-1 / race 1 (BBBD)</strain>
    </source>
</reference>
<evidence type="ECO:0000256" key="1">
    <source>
        <dbReference type="SAM" id="MobiDB-lite"/>
    </source>
</evidence>
<sequence length="201" mass="21008">MSQNLDSLLASMKEANPVSPSKDADVTARLTRSQAAEASAMAIPPAQVAPENPPTTQPNATAKSTNPKKTKAAKPPAKNGSTSTIQKTPETAGKDLGGTQTNQLSALIGAKHVIDVDNPPEGEVQPSQLTDGPEKAKDELTAIMLEAALKAGRDGDQAKSDMYFNCYKALILGDSSTSSKGFVGDRATGVVCQMCFKYQIT</sequence>
<proteinExistence type="predicted"/>
<dbReference type="VEuPathDB" id="FungiDB:PTTG_26026"/>
<protein>
    <submittedName>
        <fullName evidence="2 3">Uncharacterized protein</fullName>
    </submittedName>
</protein>
<dbReference type="EnsemblFungi" id="PTTG_26026-t43_1">
    <property type="protein sequence ID" value="PTTG_26026-t43_1-p1"/>
    <property type="gene ID" value="PTTG_26026"/>
</dbReference>
<reference evidence="2" key="2">
    <citation type="submission" date="2016-05" db="EMBL/GenBank/DDBJ databases">
        <title>Comparative analysis highlights variable genome content of wheat rusts and divergence of the mating loci.</title>
        <authorList>
            <person name="Cuomo C.A."/>
            <person name="Bakkeren G."/>
            <person name="Szabo L."/>
            <person name="Khalil H."/>
            <person name="Joly D."/>
            <person name="Goldberg J."/>
            <person name="Young S."/>
            <person name="Zeng Q."/>
            <person name="Fellers J."/>
        </authorList>
    </citation>
    <scope>NUCLEOTIDE SEQUENCE [LARGE SCALE GENOMIC DNA]</scope>
    <source>
        <strain evidence="2">1-1 BBBD Race 1</strain>
    </source>
</reference>
<feature type="compositionally biased region" description="Low complexity" evidence="1">
    <location>
        <begin position="33"/>
        <end position="46"/>
    </location>
</feature>
<name>A0A180GX73_PUCT1</name>
<dbReference type="AlphaFoldDB" id="A0A180GX73"/>